<accession>A0A9D4RF08</accession>
<evidence type="ECO:0000313" key="2">
    <source>
        <dbReference type="Proteomes" id="UP000828390"/>
    </source>
</evidence>
<gene>
    <name evidence="1" type="ORF">DPMN_026886</name>
</gene>
<evidence type="ECO:0000313" key="1">
    <source>
        <dbReference type="EMBL" id="KAH3863880.1"/>
    </source>
</evidence>
<dbReference type="Proteomes" id="UP000828390">
    <property type="component" value="Unassembled WGS sequence"/>
</dbReference>
<sequence>MITFSNATQANGETIDDWADRVLTLATKAFRNLPDKYMNEQVLLRFCHGLNDKEAGENVAHMRPKSIEEAIDKFKWAVDSHGLMFGRSRSISKTLLKNVSKSNLLEMKIPKKSKSTNWK</sequence>
<reference evidence="1" key="2">
    <citation type="submission" date="2020-11" db="EMBL/GenBank/DDBJ databases">
        <authorList>
            <person name="McCartney M.A."/>
            <person name="Auch B."/>
            <person name="Kono T."/>
            <person name="Mallez S."/>
            <person name="Becker A."/>
            <person name="Gohl D.M."/>
            <person name="Silverstein K.A.T."/>
            <person name="Koren S."/>
            <person name="Bechman K.B."/>
            <person name="Herman A."/>
            <person name="Abrahante J.E."/>
            <person name="Garbe J."/>
        </authorList>
    </citation>
    <scope>NUCLEOTIDE SEQUENCE</scope>
    <source>
        <strain evidence="1">Duluth1</strain>
        <tissue evidence="1">Whole animal</tissue>
    </source>
</reference>
<dbReference type="AlphaFoldDB" id="A0A9D4RF08"/>
<protein>
    <submittedName>
        <fullName evidence="1">Uncharacterized protein</fullName>
    </submittedName>
</protein>
<keyword evidence="2" id="KW-1185">Reference proteome</keyword>
<dbReference type="EMBL" id="JAIWYP010000002">
    <property type="protein sequence ID" value="KAH3863880.1"/>
    <property type="molecule type" value="Genomic_DNA"/>
</dbReference>
<reference evidence="1" key="1">
    <citation type="journal article" date="2019" name="bioRxiv">
        <title>The Genome of the Zebra Mussel, Dreissena polymorpha: A Resource for Invasive Species Research.</title>
        <authorList>
            <person name="McCartney M.A."/>
            <person name="Auch B."/>
            <person name="Kono T."/>
            <person name="Mallez S."/>
            <person name="Zhang Y."/>
            <person name="Obille A."/>
            <person name="Becker A."/>
            <person name="Abrahante J.E."/>
            <person name="Garbe J."/>
            <person name="Badalamenti J.P."/>
            <person name="Herman A."/>
            <person name="Mangelson H."/>
            <person name="Liachko I."/>
            <person name="Sullivan S."/>
            <person name="Sone E.D."/>
            <person name="Koren S."/>
            <person name="Silverstein K.A.T."/>
            <person name="Beckman K.B."/>
            <person name="Gohl D.M."/>
        </authorList>
    </citation>
    <scope>NUCLEOTIDE SEQUENCE</scope>
    <source>
        <strain evidence="1">Duluth1</strain>
        <tissue evidence="1">Whole animal</tissue>
    </source>
</reference>
<proteinExistence type="predicted"/>
<name>A0A9D4RF08_DREPO</name>
<organism evidence="1 2">
    <name type="scientific">Dreissena polymorpha</name>
    <name type="common">Zebra mussel</name>
    <name type="synonym">Mytilus polymorpha</name>
    <dbReference type="NCBI Taxonomy" id="45954"/>
    <lineage>
        <taxon>Eukaryota</taxon>
        <taxon>Metazoa</taxon>
        <taxon>Spiralia</taxon>
        <taxon>Lophotrochozoa</taxon>
        <taxon>Mollusca</taxon>
        <taxon>Bivalvia</taxon>
        <taxon>Autobranchia</taxon>
        <taxon>Heteroconchia</taxon>
        <taxon>Euheterodonta</taxon>
        <taxon>Imparidentia</taxon>
        <taxon>Neoheterodontei</taxon>
        <taxon>Myida</taxon>
        <taxon>Dreissenoidea</taxon>
        <taxon>Dreissenidae</taxon>
        <taxon>Dreissena</taxon>
    </lineage>
</organism>
<comment type="caution">
    <text evidence="1">The sequence shown here is derived from an EMBL/GenBank/DDBJ whole genome shotgun (WGS) entry which is preliminary data.</text>
</comment>